<evidence type="ECO:0000256" key="9">
    <source>
        <dbReference type="ARBA" id="ARBA00022946"/>
    </source>
</evidence>
<evidence type="ECO:0000256" key="1">
    <source>
        <dbReference type="ARBA" id="ARBA00004141"/>
    </source>
</evidence>
<evidence type="ECO:0000256" key="4">
    <source>
        <dbReference type="ARBA" id="ARBA00022528"/>
    </source>
</evidence>
<evidence type="ECO:0000256" key="13">
    <source>
        <dbReference type="SAM" id="MobiDB-lite"/>
    </source>
</evidence>
<dbReference type="EMBL" id="HBNS01024169">
    <property type="protein sequence ID" value="CAE4615146.1"/>
    <property type="molecule type" value="Transcribed_RNA"/>
</dbReference>
<feature type="region of interest" description="Disordered" evidence="13">
    <location>
        <begin position="295"/>
        <end position="335"/>
    </location>
</feature>
<feature type="compositionally biased region" description="Pro residues" evidence="13">
    <location>
        <begin position="32"/>
        <end position="44"/>
    </location>
</feature>
<feature type="region of interest" description="Disordered" evidence="13">
    <location>
        <begin position="145"/>
        <end position="167"/>
    </location>
</feature>
<evidence type="ECO:0000256" key="6">
    <source>
        <dbReference type="ARBA" id="ARBA00022670"/>
    </source>
</evidence>
<evidence type="ECO:0000256" key="12">
    <source>
        <dbReference type="SAM" id="Coils"/>
    </source>
</evidence>
<feature type="region of interest" description="Disordered" evidence="13">
    <location>
        <begin position="403"/>
        <end position="425"/>
    </location>
</feature>
<reference evidence="16" key="1">
    <citation type="submission" date="2021-01" db="EMBL/GenBank/DDBJ databases">
        <authorList>
            <person name="Corre E."/>
            <person name="Pelletier E."/>
            <person name="Niang G."/>
            <person name="Scheremetjew M."/>
            <person name="Finn R."/>
            <person name="Kale V."/>
            <person name="Holt S."/>
            <person name="Cochrane G."/>
            <person name="Meng A."/>
            <person name="Brown T."/>
            <person name="Cohen L."/>
        </authorList>
    </citation>
    <scope>NUCLEOTIDE SEQUENCE</scope>
    <source>
        <strain evidence="16">GSO104</strain>
    </source>
</reference>
<keyword evidence="7 14" id="KW-0812">Transmembrane</keyword>
<evidence type="ECO:0000256" key="5">
    <source>
        <dbReference type="ARBA" id="ARBA00022640"/>
    </source>
</evidence>
<dbReference type="PANTHER" id="PTHR31412:SF0">
    <property type="entry name" value="ZINC METALLOPROTEASE EGY1, CHLOROPLASTIC-RELATED"/>
    <property type="match status" value="1"/>
</dbReference>
<feature type="transmembrane region" description="Helical" evidence="14">
    <location>
        <begin position="598"/>
        <end position="621"/>
    </location>
</feature>
<keyword evidence="11 14" id="KW-0472">Membrane</keyword>
<evidence type="ECO:0000313" key="16">
    <source>
        <dbReference type="EMBL" id="CAE4615146.1"/>
    </source>
</evidence>
<accession>A0A7S4RJ76</accession>
<dbReference type="GO" id="GO:0006508">
    <property type="term" value="P:proteolysis"/>
    <property type="evidence" value="ECO:0007669"/>
    <property type="project" value="UniProtKB-KW"/>
</dbReference>
<feature type="coiled-coil region" evidence="12">
    <location>
        <begin position="48"/>
        <end position="75"/>
    </location>
</feature>
<dbReference type="InterPro" id="IPR044838">
    <property type="entry name" value="EGY1-like"/>
</dbReference>
<dbReference type="AlphaFoldDB" id="A0A7S4RJ76"/>
<evidence type="ECO:0000256" key="11">
    <source>
        <dbReference type="ARBA" id="ARBA00023136"/>
    </source>
</evidence>
<evidence type="ECO:0000256" key="3">
    <source>
        <dbReference type="ARBA" id="ARBA00007931"/>
    </source>
</evidence>
<evidence type="ECO:0000256" key="2">
    <source>
        <dbReference type="ARBA" id="ARBA00004229"/>
    </source>
</evidence>
<organism evidence="16">
    <name type="scientific">Ditylum brightwellii</name>
    <dbReference type="NCBI Taxonomy" id="49249"/>
    <lineage>
        <taxon>Eukaryota</taxon>
        <taxon>Sar</taxon>
        <taxon>Stramenopiles</taxon>
        <taxon>Ochrophyta</taxon>
        <taxon>Bacillariophyta</taxon>
        <taxon>Mediophyceae</taxon>
        <taxon>Lithodesmiophycidae</taxon>
        <taxon>Lithodesmiales</taxon>
        <taxon>Lithodesmiaceae</taxon>
        <taxon>Ditylum</taxon>
    </lineage>
</organism>
<keyword evidence="8" id="KW-0378">Hydrolase</keyword>
<feature type="region of interest" description="Disordered" evidence="13">
    <location>
        <begin position="1"/>
        <end position="46"/>
    </location>
</feature>
<keyword evidence="10 14" id="KW-1133">Transmembrane helix</keyword>
<keyword evidence="9" id="KW-0809">Transit peptide</keyword>
<evidence type="ECO:0000256" key="7">
    <source>
        <dbReference type="ARBA" id="ARBA00022692"/>
    </source>
</evidence>
<keyword evidence="4" id="KW-0150">Chloroplast</keyword>
<feature type="transmembrane region" description="Helical" evidence="14">
    <location>
        <begin position="731"/>
        <end position="757"/>
    </location>
</feature>
<evidence type="ECO:0000259" key="15">
    <source>
        <dbReference type="Pfam" id="PF02163"/>
    </source>
</evidence>
<comment type="subcellular location">
    <subcellularLocation>
        <location evidence="1">Membrane</location>
        <topology evidence="1">Multi-pass membrane protein</topology>
    </subcellularLocation>
    <subcellularLocation>
        <location evidence="2">Plastid</location>
        <location evidence="2">Chloroplast</location>
    </subcellularLocation>
</comment>
<sequence>MMGTAKNITDEVQKQEQQQQKEEVVEVVESPAPAPPSPPPPVPTLSPQEKAIAEAKALRAQAEKARLEAEKMDAILTLEKVSKLESKLEAAQKGGDKKDEVTSIREQINVLQMKLRGETMETTTPSSTTTAAVKKDEEMNLITTSSTTSDSTTTTTQEEKKAENPTIPSLSYTEIQDRVDRFKNSPKFMRQLVAKTADFDFTDIDSINTTALIIQLYEDEQKAVRLMETSSTTDFTNVQVEEGSGKPKFTPEQIEQKAKDVSRLPQFVKNLYGDDANNDTAIALSLLEDDYKEEQQRKNRGGWFGSSPSSDGGDKKKDGDDKNPISAGNGGLFAELKRRREEMSELDAMVESLYPKTTRKEDEGPSEAQVNKLVSDVLTKSTVPFMPSGKPEAVPGGFLIRGTVTKTSSSSSSKDDDEDGNSKFEGDNLIEAIDQTIERNAPALKDSMSVFYVADPYPQEEELGPGVWPPVLFVTGPDVWRGPQQIAGTIVSSLGLATLWYTAIESFLLNPTFMARADEQLALADSGLTPDLGWLNESAGPLFLYLLCIQLAHDTAHRLVANAYKMEITIPTFVPSLVTGIASSVTTLKAPPKNKQALFDFAFAGPFTGMILSLIALYFGLVLTVSTDAASYANLPALPVQFLRESALGGGIIDGVLGQGVLDALPPVTGATSASGAGAGLASANNLPLHPLAIAGYISLNLSALSLLPFGRTDGGRMSLALFGRNGSPPVGLITSLLLFLRGAFGSDLILFYTTYILFFQNEPEIPLRNEVDEVDFSRILLATVSGVLVLLTLLPMD</sequence>
<feature type="compositionally biased region" description="Basic and acidic residues" evidence="13">
    <location>
        <begin position="8"/>
        <end position="24"/>
    </location>
</feature>
<feature type="compositionally biased region" description="Basic and acidic residues" evidence="13">
    <location>
        <begin position="312"/>
        <end position="323"/>
    </location>
</feature>
<protein>
    <recommendedName>
        <fullName evidence="15">Peptidase M50 domain-containing protein</fullName>
    </recommendedName>
</protein>
<dbReference type="InterPro" id="IPR008915">
    <property type="entry name" value="Peptidase_M50"/>
</dbReference>
<dbReference type="Pfam" id="PF02163">
    <property type="entry name" value="Peptidase_M50"/>
    <property type="match status" value="1"/>
</dbReference>
<dbReference type="GO" id="GO:0016020">
    <property type="term" value="C:membrane"/>
    <property type="evidence" value="ECO:0007669"/>
    <property type="project" value="UniProtKB-SubCell"/>
</dbReference>
<name>A0A7S4RJ76_9STRA</name>
<dbReference type="GO" id="GO:0008233">
    <property type="term" value="F:peptidase activity"/>
    <property type="evidence" value="ECO:0007669"/>
    <property type="project" value="UniProtKB-KW"/>
</dbReference>
<proteinExistence type="inferred from homology"/>
<dbReference type="GO" id="GO:0009507">
    <property type="term" value="C:chloroplast"/>
    <property type="evidence" value="ECO:0007669"/>
    <property type="project" value="UniProtKB-SubCell"/>
</dbReference>
<comment type="similarity">
    <text evidence="3">Belongs to the peptidase M50B family.</text>
</comment>
<evidence type="ECO:0000256" key="8">
    <source>
        <dbReference type="ARBA" id="ARBA00022801"/>
    </source>
</evidence>
<gene>
    <name evidence="16" type="ORF">DBRI00130_LOCUS19065</name>
</gene>
<feature type="transmembrane region" description="Helical" evidence="14">
    <location>
        <begin position="777"/>
        <end position="795"/>
    </location>
</feature>
<keyword evidence="6" id="KW-0645">Protease</keyword>
<dbReference type="PANTHER" id="PTHR31412">
    <property type="entry name" value="ZINC METALLOPROTEASE EGY1"/>
    <property type="match status" value="1"/>
</dbReference>
<evidence type="ECO:0000256" key="14">
    <source>
        <dbReference type="SAM" id="Phobius"/>
    </source>
</evidence>
<feature type="compositionally biased region" description="Low complexity" evidence="13">
    <location>
        <begin position="145"/>
        <end position="156"/>
    </location>
</feature>
<evidence type="ECO:0000256" key="10">
    <source>
        <dbReference type="ARBA" id="ARBA00022989"/>
    </source>
</evidence>
<keyword evidence="5" id="KW-0934">Plastid</keyword>
<feature type="domain" description="Peptidase M50" evidence="15">
    <location>
        <begin position="543"/>
        <end position="724"/>
    </location>
</feature>
<keyword evidence="12" id="KW-0175">Coiled coil</keyword>